<feature type="signal peptide" evidence="6">
    <location>
        <begin position="1"/>
        <end position="24"/>
    </location>
</feature>
<organism evidence="8 9">
    <name type="scientific">Meridianimarinicoccus roseus</name>
    <dbReference type="NCBI Taxonomy" id="2072018"/>
    <lineage>
        <taxon>Bacteria</taxon>
        <taxon>Pseudomonadati</taxon>
        <taxon>Pseudomonadota</taxon>
        <taxon>Alphaproteobacteria</taxon>
        <taxon>Rhodobacterales</taxon>
        <taxon>Paracoccaceae</taxon>
        <taxon>Meridianimarinicoccus</taxon>
    </lineage>
</organism>
<comment type="similarity">
    <text evidence="1 6">Belongs to the CcmH/CycL/Ccl2/NrfF family.</text>
</comment>
<name>A0A2V2LNB6_9RHOB</name>
<evidence type="ECO:0000259" key="7">
    <source>
        <dbReference type="Pfam" id="PF03918"/>
    </source>
</evidence>
<feature type="chain" id="PRO_5015799168" description="Cytochrome c-type biogenesis protein" evidence="6">
    <location>
        <begin position="25"/>
        <end position="157"/>
    </location>
</feature>
<protein>
    <recommendedName>
        <fullName evidence="6">Cytochrome c-type biogenesis protein</fullName>
    </recommendedName>
</protein>
<dbReference type="Proteomes" id="UP000245680">
    <property type="component" value="Unassembled WGS sequence"/>
</dbReference>
<evidence type="ECO:0000256" key="3">
    <source>
        <dbReference type="ARBA" id="ARBA00022723"/>
    </source>
</evidence>
<proteinExistence type="inferred from homology"/>
<keyword evidence="3 6" id="KW-0479">Metal-binding</keyword>
<comment type="caution">
    <text evidence="8">The sequence shown here is derived from an EMBL/GenBank/DDBJ whole genome shotgun (WGS) entry which is preliminary data.</text>
</comment>
<dbReference type="OrthoDB" id="9804975at2"/>
<evidence type="ECO:0000256" key="6">
    <source>
        <dbReference type="RuleBase" id="RU364112"/>
    </source>
</evidence>
<dbReference type="Gene3D" id="1.10.8.640">
    <property type="entry name" value="Cytochrome C biogenesis protein"/>
    <property type="match status" value="1"/>
</dbReference>
<evidence type="ECO:0000256" key="2">
    <source>
        <dbReference type="ARBA" id="ARBA00022617"/>
    </source>
</evidence>
<dbReference type="InterPro" id="IPR005616">
    <property type="entry name" value="CcmH/CycL/Ccl2/NrfF_N"/>
</dbReference>
<dbReference type="CDD" id="cd16378">
    <property type="entry name" value="CcmH_N"/>
    <property type="match status" value="1"/>
</dbReference>
<keyword evidence="5 6" id="KW-0408">Iron</keyword>
<dbReference type="AlphaFoldDB" id="A0A2V2LNB6"/>
<keyword evidence="2 6" id="KW-0349">Heme</keyword>
<evidence type="ECO:0000313" key="8">
    <source>
        <dbReference type="EMBL" id="PWR03203.1"/>
    </source>
</evidence>
<keyword evidence="9" id="KW-1185">Reference proteome</keyword>
<dbReference type="EMBL" id="QGKU01000030">
    <property type="protein sequence ID" value="PWR03203.1"/>
    <property type="molecule type" value="Genomic_DNA"/>
</dbReference>
<dbReference type="GO" id="GO:0005886">
    <property type="term" value="C:plasma membrane"/>
    <property type="evidence" value="ECO:0007669"/>
    <property type="project" value="TreeGrafter"/>
</dbReference>
<comment type="function">
    <text evidence="6">Possible subunit of a heme lyase.</text>
</comment>
<evidence type="ECO:0000256" key="1">
    <source>
        <dbReference type="ARBA" id="ARBA00010342"/>
    </source>
</evidence>
<sequence>MQFARAAAGVLALCLALVPHPVGAVQPDEILPDPALEGRARDISEGLRCLVCRNENIDESNAGLARDLRLLVRERLVAGDTNEEVVDFVVDRYGEYVLLNPTATGANLILWLAGPAMFVAGVGIAAAYLRSRRRPDDEAAPDLSDEETARLERILGK</sequence>
<dbReference type="InterPro" id="IPR051263">
    <property type="entry name" value="C-type_cytochrome_biogenesis"/>
</dbReference>
<dbReference type="PANTHER" id="PTHR47870:SF4">
    <property type="entry name" value="CYTOCHROME C-TYPE BIOGENESIS PROTEIN CYCH"/>
    <property type="match status" value="1"/>
</dbReference>
<feature type="transmembrane region" description="Helical" evidence="6">
    <location>
        <begin position="108"/>
        <end position="129"/>
    </location>
</feature>
<keyword evidence="6" id="KW-0812">Transmembrane</keyword>
<keyword evidence="4 6" id="KW-0732">Signal</keyword>
<dbReference type="GO" id="GO:0046872">
    <property type="term" value="F:metal ion binding"/>
    <property type="evidence" value="ECO:0007669"/>
    <property type="project" value="UniProtKB-KW"/>
</dbReference>
<reference evidence="8 9" key="1">
    <citation type="submission" date="2018-05" db="EMBL/GenBank/DDBJ databases">
        <title>Rhodobacteraceae gen. nov., sp. nov. isolated from sea water.</title>
        <authorList>
            <person name="Ren Y."/>
        </authorList>
    </citation>
    <scope>NUCLEOTIDE SEQUENCE [LARGE SCALE GENOMIC DNA]</scope>
    <source>
        <strain evidence="8 9">TG-679</strain>
    </source>
</reference>
<accession>A0A2V2LNB6</accession>
<keyword evidence="6" id="KW-0472">Membrane</keyword>
<dbReference type="PANTHER" id="PTHR47870">
    <property type="entry name" value="CYTOCHROME C-TYPE BIOGENESIS PROTEIN CCMH"/>
    <property type="match status" value="1"/>
</dbReference>
<evidence type="ECO:0000256" key="4">
    <source>
        <dbReference type="ARBA" id="ARBA00022729"/>
    </source>
</evidence>
<dbReference type="Pfam" id="PF03918">
    <property type="entry name" value="CcmH"/>
    <property type="match status" value="1"/>
</dbReference>
<gene>
    <name evidence="8" type="ORF">DKT77_07975</name>
</gene>
<feature type="domain" description="CcmH/CycL/Ccl2/NrfF N-terminal" evidence="7">
    <location>
        <begin position="13"/>
        <end position="155"/>
    </location>
</feature>
<dbReference type="InterPro" id="IPR038297">
    <property type="entry name" value="CcmH/CycL/NrfF/Ccl2_sf"/>
</dbReference>
<keyword evidence="6" id="KW-1133">Transmembrane helix</keyword>
<evidence type="ECO:0000313" key="9">
    <source>
        <dbReference type="Proteomes" id="UP000245680"/>
    </source>
</evidence>
<dbReference type="RefSeq" id="WP_109811236.1">
    <property type="nucleotide sequence ID" value="NZ_QGKU01000030.1"/>
</dbReference>
<evidence type="ECO:0000256" key="5">
    <source>
        <dbReference type="ARBA" id="ARBA00023004"/>
    </source>
</evidence>